<dbReference type="EMBL" id="CM015725">
    <property type="protein sequence ID" value="KAF3698793.1"/>
    <property type="molecule type" value="Genomic_DNA"/>
</dbReference>
<keyword evidence="1" id="KW-1133">Transmembrane helix</keyword>
<name>A0A6G1Q8Y7_CHAAH</name>
<feature type="transmembrane region" description="Helical" evidence="1">
    <location>
        <begin position="140"/>
        <end position="157"/>
    </location>
</feature>
<dbReference type="Proteomes" id="UP000503349">
    <property type="component" value="Chromosome 14"/>
</dbReference>
<evidence type="ECO:0000313" key="2">
    <source>
        <dbReference type="EMBL" id="KAF3698793.1"/>
    </source>
</evidence>
<keyword evidence="1" id="KW-0472">Membrane</keyword>
<evidence type="ECO:0000256" key="1">
    <source>
        <dbReference type="SAM" id="Phobius"/>
    </source>
</evidence>
<keyword evidence="1" id="KW-0812">Transmembrane</keyword>
<sequence length="158" mass="17528">MVVVVVVMIVYRIVIRVLCPLWNMLVLPVLPIAFTVLLLILFLVIWLAVLTVMLMLMVVVMMMVGAVMMVVVMASVADPLFVFLHHIFHLLLSVFRWGSVGQPLATIHASGCLDVAMVLHSAVVVVMVDVLGSFRFTPQVPFFFLSMSLISILLLHLG</sequence>
<accession>A0A6G1Q8Y7</accession>
<keyword evidence="3" id="KW-1185">Reference proteome</keyword>
<protein>
    <submittedName>
        <fullName evidence="2">Uncharacterized protein</fullName>
    </submittedName>
</protein>
<evidence type="ECO:0000313" key="3">
    <source>
        <dbReference type="Proteomes" id="UP000503349"/>
    </source>
</evidence>
<gene>
    <name evidence="2" type="ORF">EXN66_Car014480</name>
</gene>
<dbReference type="AlphaFoldDB" id="A0A6G1Q8Y7"/>
<reference evidence="2 3" key="1">
    <citation type="submission" date="2019-02" db="EMBL/GenBank/DDBJ databases">
        <title>Opniocepnalus argus genome.</title>
        <authorList>
            <person name="Zhou C."/>
            <person name="Xiao S."/>
        </authorList>
    </citation>
    <scope>NUCLEOTIDE SEQUENCE [LARGE SCALE GENOMIC DNA]</scope>
    <source>
        <strain evidence="2">OARG1902GOOAL</strain>
        <tissue evidence="2">Muscle</tissue>
    </source>
</reference>
<proteinExistence type="predicted"/>
<feature type="transmembrane region" description="Helical" evidence="1">
    <location>
        <begin position="111"/>
        <end position="134"/>
    </location>
</feature>
<organism evidence="2 3">
    <name type="scientific">Channa argus</name>
    <name type="common">Northern snakehead</name>
    <name type="synonym">Ophicephalus argus</name>
    <dbReference type="NCBI Taxonomy" id="215402"/>
    <lineage>
        <taxon>Eukaryota</taxon>
        <taxon>Metazoa</taxon>
        <taxon>Chordata</taxon>
        <taxon>Craniata</taxon>
        <taxon>Vertebrata</taxon>
        <taxon>Euteleostomi</taxon>
        <taxon>Actinopterygii</taxon>
        <taxon>Neopterygii</taxon>
        <taxon>Teleostei</taxon>
        <taxon>Neoteleostei</taxon>
        <taxon>Acanthomorphata</taxon>
        <taxon>Anabantaria</taxon>
        <taxon>Anabantiformes</taxon>
        <taxon>Channoidei</taxon>
        <taxon>Channidae</taxon>
        <taxon>Channa</taxon>
    </lineage>
</organism>
<reference evidence="3" key="2">
    <citation type="submission" date="2019-02" db="EMBL/GenBank/DDBJ databases">
        <title>Opniocepnalus argus Var Kimnra genome.</title>
        <authorList>
            <person name="Zhou C."/>
            <person name="Xiao S."/>
        </authorList>
    </citation>
    <scope>NUCLEOTIDE SEQUENCE [LARGE SCALE GENOMIC DNA]</scope>
</reference>